<keyword evidence="2" id="KW-1185">Reference proteome</keyword>
<comment type="caution">
    <text evidence="1">The sequence shown here is derived from an EMBL/GenBank/DDBJ whole genome shotgun (WGS) entry which is preliminary data.</text>
</comment>
<evidence type="ECO:0000313" key="1">
    <source>
        <dbReference type="EMBL" id="KAH7683059.1"/>
    </source>
</evidence>
<name>A0ACB7W5W8_DIOAL</name>
<reference evidence="2" key="1">
    <citation type="journal article" date="2022" name="Nat. Commun.">
        <title>Chromosome evolution and the genetic basis of agronomically important traits in greater yam.</title>
        <authorList>
            <person name="Bredeson J.V."/>
            <person name="Lyons J.B."/>
            <person name="Oniyinde I.O."/>
            <person name="Okereke N.R."/>
            <person name="Kolade O."/>
            <person name="Nnabue I."/>
            <person name="Nwadili C.O."/>
            <person name="Hribova E."/>
            <person name="Parker M."/>
            <person name="Nwogha J."/>
            <person name="Shu S."/>
            <person name="Carlson J."/>
            <person name="Kariba R."/>
            <person name="Muthemba S."/>
            <person name="Knop K."/>
            <person name="Barton G.J."/>
            <person name="Sherwood A.V."/>
            <person name="Lopez-Montes A."/>
            <person name="Asiedu R."/>
            <person name="Jamnadass R."/>
            <person name="Muchugi A."/>
            <person name="Goodstein D."/>
            <person name="Egesi C.N."/>
            <person name="Featherston J."/>
            <person name="Asfaw A."/>
            <person name="Simpson G.G."/>
            <person name="Dolezel J."/>
            <person name="Hendre P.S."/>
            <person name="Van Deynze A."/>
            <person name="Kumar P.L."/>
            <person name="Obidiegwu J.E."/>
            <person name="Bhattacharjee R."/>
            <person name="Rokhsar D.S."/>
        </authorList>
    </citation>
    <scope>NUCLEOTIDE SEQUENCE [LARGE SCALE GENOMIC DNA]</scope>
    <source>
        <strain evidence="2">cv. TDa95/00328</strain>
    </source>
</reference>
<proteinExistence type="predicted"/>
<dbReference type="Proteomes" id="UP000827976">
    <property type="component" value="Chromosome 5"/>
</dbReference>
<evidence type="ECO:0000313" key="2">
    <source>
        <dbReference type="Proteomes" id="UP000827976"/>
    </source>
</evidence>
<gene>
    <name evidence="1" type="ORF">IHE45_05G159500</name>
</gene>
<sequence length="161" mass="19028">MSASRGVTAEESPSYERTMEPEQPHLHHHHHHHHPHLHIHPHCGYHHLLLFNCCRCIPHIHFHHHCPNLSPLPSFGFPHRPPPFPIRSISEEPTVSAADHPTTMREGLSLQKQEFNEDLQLDDEEEEVEFVLTDEWREFFAKSEAKRRADKQRKQKARNRK</sequence>
<accession>A0ACB7W5W8</accession>
<protein>
    <submittedName>
        <fullName evidence="1">Uncharacterized protein</fullName>
    </submittedName>
</protein>
<organism evidence="1 2">
    <name type="scientific">Dioscorea alata</name>
    <name type="common">Purple yam</name>
    <dbReference type="NCBI Taxonomy" id="55571"/>
    <lineage>
        <taxon>Eukaryota</taxon>
        <taxon>Viridiplantae</taxon>
        <taxon>Streptophyta</taxon>
        <taxon>Embryophyta</taxon>
        <taxon>Tracheophyta</taxon>
        <taxon>Spermatophyta</taxon>
        <taxon>Magnoliopsida</taxon>
        <taxon>Liliopsida</taxon>
        <taxon>Dioscoreales</taxon>
        <taxon>Dioscoreaceae</taxon>
        <taxon>Dioscorea</taxon>
    </lineage>
</organism>
<dbReference type="EMBL" id="CM037015">
    <property type="protein sequence ID" value="KAH7683059.1"/>
    <property type="molecule type" value="Genomic_DNA"/>
</dbReference>